<name>A0A917U2B6_9ACTN</name>
<dbReference type="AlphaFoldDB" id="A0A917U2B6"/>
<dbReference type="Proteomes" id="UP000642070">
    <property type="component" value="Unassembled WGS sequence"/>
</dbReference>
<keyword evidence="2" id="KW-1185">Reference proteome</keyword>
<comment type="caution">
    <text evidence="1">The sequence shown here is derived from an EMBL/GenBank/DDBJ whole genome shotgun (WGS) entry which is preliminary data.</text>
</comment>
<dbReference type="EMBL" id="BMPI01000035">
    <property type="protein sequence ID" value="GGM53142.1"/>
    <property type="molecule type" value="Genomic_DNA"/>
</dbReference>
<reference evidence="1" key="2">
    <citation type="submission" date="2020-09" db="EMBL/GenBank/DDBJ databases">
        <authorList>
            <person name="Sun Q."/>
            <person name="Ohkuma M."/>
        </authorList>
    </citation>
    <scope>NUCLEOTIDE SEQUENCE</scope>
    <source>
        <strain evidence="1">JCM 19831</strain>
    </source>
</reference>
<organism evidence="1 2">
    <name type="scientific">Dactylosporangium sucinum</name>
    <dbReference type="NCBI Taxonomy" id="1424081"/>
    <lineage>
        <taxon>Bacteria</taxon>
        <taxon>Bacillati</taxon>
        <taxon>Actinomycetota</taxon>
        <taxon>Actinomycetes</taxon>
        <taxon>Micromonosporales</taxon>
        <taxon>Micromonosporaceae</taxon>
        <taxon>Dactylosporangium</taxon>
    </lineage>
</organism>
<evidence type="ECO:0000313" key="1">
    <source>
        <dbReference type="EMBL" id="GGM53142.1"/>
    </source>
</evidence>
<sequence>MAIPHEPMSWNGDRPRRWYASIIGAGQNVVVRHSAILQPGEDLTEYPPTLELTWDEWVDTHSNYGLNLDGTPVEEA</sequence>
<accession>A0A917U2B6</accession>
<dbReference type="RefSeq" id="WP_190253660.1">
    <property type="nucleotide sequence ID" value="NZ_BMPI01000035.1"/>
</dbReference>
<evidence type="ECO:0000313" key="2">
    <source>
        <dbReference type="Proteomes" id="UP000642070"/>
    </source>
</evidence>
<gene>
    <name evidence="1" type="ORF">GCM10007977_063500</name>
</gene>
<protein>
    <submittedName>
        <fullName evidence="1">Uncharacterized protein</fullName>
    </submittedName>
</protein>
<reference evidence="1" key="1">
    <citation type="journal article" date="2014" name="Int. J. Syst. Evol. Microbiol.">
        <title>Complete genome sequence of Corynebacterium casei LMG S-19264T (=DSM 44701T), isolated from a smear-ripened cheese.</title>
        <authorList>
            <consortium name="US DOE Joint Genome Institute (JGI-PGF)"/>
            <person name="Walter F."/>
            <person name="Albersmeier A."/>
            <person name="Kalinowski J."/>
            <person name="Ruckert C."/>
        </authorList>
    </citation>
    <scope>NUCLEOTIDE SEQUENCE</scope>
    <source>
        <strain evidence="1">JCM 19831</strain>
    </source>
</reference>
<proteinExistence type="predicted"/>